<feature type="region of interest" description="Disordered" evidence="1">
    <location>
        <begin position="903"/>
        <end position="922"/>
    </location>
</feature>
<feature type="domain" description="Transposable element P transposase-like GTP-binding insertion" evidence="3">
    <location>
        <begin position="644"/>
        <end position="762"/>
    </location>
</feature>
<sequence length="922" mass="104549">MRLEILSLLVFSSSKSIIQRVIRCHSFVLLHFESRVFWRLFVMSVSLVLTRPIQCSNMSDSHRHCLELLCRLCGKERAIPDDRNPICKARLSQLIMASFGIDVEDDNPDVHPPFICKACDVRLKRWWATSKKRGKGKSPCAIQVAVFDGSSCLKCRTATSPATLTIQEMKNDGERCGLLVWEGADWLQFMKMSRQGRPVLYLRIFRDLTWQLEVSGVLAVHAEVCPDVPSTLDKEGLSTLLQKITSTQVCGGNADFQDLIQLFSVEGQVPTSITPQDILSEGTIRHKKCRLLCGKLRCSVCQIYRSELLKVQSRQRVRLTQAVSVSSSVPNKTLTPIQLREKVAVLQMERRALKRQANTLRDRVADFISKESVILDQAQDAPLREIILGSGKEVSDVLGEDTPAGLLWAQQKEAAVKGKQMRWHPAIIRWCIALHSKSSSGYNILRQTGFMKLPHPSTLYAYTHFAEPTTGFNAAMLQRIVDETKCCPEHERNVSMLFDEMKVKSGLCFSVRSGRVVGFIDVTSIANEVADFERRCRGEGDPEIATHVLVLMLRGIFSSLHAPVGYYPTTGVTSDQLYACLYEAILYVETAGFKVRALVSDGASPNRKFYRIHADKCSQSNPTYSTTNPFDPSRDIYFVCDVPHLIKTTRNNWENSGWHNKTKNLFFNKQEVTWPQLLHLYELDTGLDRCSPGLRRLHKISYEHLHLTPALRMRVYMAAQVLSSTVANAFQCHGKVGTASTVKFVTMFDQFFDCLNVSNTYKGVHSRKPALEPYKTVDDWRFDWLKEDFLGFLREWEEEVQSKQQLDKATKKKMTLSRETVEGIKITVHSFVELGKHLLKQPGVQYLLSEKFCQDPLEEYFSKQRGAGGSNENPSVEQFGHNMLALHVAQGCVKASRRGNCRLRDREDSSSIMDSTPLPRRK</sequence>
<evidence type="ECO:0000259" key="3">
    <source>
        <dbReference type="Pfam" id="PF21788"/>
    </source>
</evidence>
<keyword evidence="5" id="KW-1185">Reference proteome</keyword>
<name>A0A8B7ZS27_ACAPL</name>
<proteinExistence type="predicted"/>
<accession>A0A8B7ZS27</accession>
<reference evidence="6" key="1">
    <citation type="submission" date="2025-08" db="UniProtKB">
        <authorList>
            <consortium name="RefSeq"/>
        </authorList>
    </citation>
    <scope>IDENTIFICATION</scope>
</reference>
<dbReference type="InterPro" id="IPR048366">
    <property type="entry name" value="TNP-like_GBD"/>
</dbReference>
<gene>
    <name evidence="6" type="primary">LOC110988468</name>
</gene>
<feature type="domain" description="Transposable element P transposase-like RNase H" evidence="2">
    <location>
        <begin position="469"/>
        <end position="610"/>
    </location>
</feature>
<dbReference type="OrthoDB" id="2441813at2759"/>
<evidence type="ECO:0000259" key="4">
    <source>
        <dbReference type="Pfam" id="PF21789"/>
    </source>
</evidence>
<dbReference type="GeneID" id="110988468"/>
<dbReference type="InterPro" id="IPR048365">
    <property type="entry name" value="TNP-like_RNaseH_N"/>
</dbReference>
<evidence type="ECO:0000313" key="6">
    <source>
        <dbReference type="RefSeq" id="XP_022107675.1"/>
    </source>
</evidence>
<dbReference type="RefSeq" id="XP_022107675.1">
    <property type="nucleotide sequence ID" value="XM_022251983.1"/>
</dbReference>
<dbReference type="AlphaFoldDB" id="A0A8B7ZS27"/>
<evidence type="ECO:0000313" key="5">
    <source>
        <dbReference type="Proteomes" id="UP000694845"/>
    </source>
</evidence>
<dbReference type="Proteomes" id="UP000694845">
    <property type="component" value="Unplaced"/>
</dbReference>
<dbReference type="Pfam" id="PF21788">
    <property type="entry name" value="TNP-like_GBD"/>
    <property type="match status" value="1"/>
</dbReference>
<feature type="domain" description="Transposable element P transposase-like RNase H C-terminal" evidence="4">
    <location>
        <begin position="851"/>
        <end position="879"/>
    </location>
</feature>
<dbReference type="Pfam" id="PF21787">
    <property type="entry name" value="TNP-like_RNaseH_N"/>
    <property type="match status" value="1"/>
</dbReference>
<dbReference type="OMA" id="ARTMRWH"/>
<organism evidence="5 6">
    <name type="scientific">Acanthaster planci</name>
    <name type="common">Crown-of-thorns starfish</name>
    <dbReference type="NCBI Taxonomy" id="133434"/>
    <lineage>
        <taxon>Eukaryota</taxon>
        <taxon>Metazoa</taxon>
        <taxon>Echinodermata</taxon>
        <taxon>Eleutherozoa</taxon>
        <taxon>Asterozoa</taxon>
        <taxon>Asteroidea</taxon>
        <taxon>Valvatacea</taxon>
        <taxon>Valvatida</taxon>
        <taxon>Acanthasteridae</taxon>
        <taxon>Acanthaster</taxon>
    </lineage>
</organism>
<dbReference type="InterPro" id="IPR048367">
    <property type="entry name" value="TNP-like_RNaseH_C"/>
</dbReference>
<dbReference type="KEGG" id="aplc:110988468"/>
<dbReference type="Pfam" id="PF21789">
    <property type="entry name" value="TNP-like_RNaseH_C"/>
    <property type="match status" value="1"/>
</dbReference>
<evidence type="ECO:0000256" key="1">
    <source>
        <dbReference type="SAM" id="MobiDB-lite"/>
    </source>
</evidence>
<protein>
    <submittedName>
        <fullName evidence="6">Uncharacterized protein LOC110988468</fullName>
    </submittedName>
</protein>
<evidence type="ECO:0000259" key="2">
    <source>
        <dbReference type="Pfam" id="PF21787"/>
    </source>
</evidence>